<comment type="subcellular location">
    <subcellularLocation>
        <location evidence="1">Cell outer membrane</location>
        <topology evidence="1">Multi-pass membrane protein</topology>
    </subcellularLocation>
</comment>
<keyword evidence="6" id="KW-0998">Cell outer membrane</keyword>
<proteinExistence type="inferred from homology"/>
<keyword evidence="2" id="KW-1134">Transmembrane beta strand</keyword>
<name>A0ABN0K8R1_ACICA</name>
<keyword evidence="3" id="KW-0812">Transmembrane</keyword>
<organism evidence="10 11">
    <name type="scientific">Acinetobacter calcoaceticus DSM 30006 = CIP 81.8</name>
    <dbReference type="NCBI Taxonomy" id="981331"/>
    <lineage>
        <taxon>Bacteria</taxon>
        <taxon>Pseudomonadati</taxon>
        <taxon>Pseudomonadota</taxon>
        <taxon>Gammaproteobacteria</taxon>
        <taxon>Moraxellales</taxon>
        <taxon>Moraxellaceae</taxon>
        <taxon>Acinetobacter</taxon>
        <taxon>Acinetobacter calcoaceticus/baumannii complex</taxon>
    </lineage>
</organism>
<evidence type="ECO:0000256" key="4">
    <source>
        <dbReference type="ARBA" id="ARBA00022729"/>
    </source>
</evidence>
<feature type="domain" description="Surface lipoprotein assembly modifier C-terminal" evidence="8">
    <location>
        <begin position="225"/>
        <end position="523"/>
    </location>
</feature>
<reference evidence="10 11" key="1">
    <citation type="submission" date="2013-02" db="EMBL/GenBank/DDBJ databases">
        <title>The Genome Sequence of Acinetobacter calcoaceticus CIP 81.8.</title>
        <authorList>
            <consortium name="The Broad Institute Genome Sequencing Platform"/>
            <consortium name="The Broad Institute Genome Sequencing Center for Infectious Disease"/>
            <person name="Cerqueira G."/>
            <person name="Feldgarden M."/>
            <person name="Courvalin P."/>
            <person name="Perichon B."/>
            <person name="Grillot-Courvalin C."/>
            <person name="Clermont D."/>
            <person name="Rocha E."/>
            <person name="Yoon E.-J."/>
            <person name="Nemec A."/>
            <person name="Walker B."/>
            <person name="Young S.K."/>
            <person name="Zeng Q."/>
            <person name="Gargeya S."/>
            <person name="Fitzgerald M."/>
            <person name="Haas B."/>
            <person name="Abouelleil A."/>
            <person name="Alvarado L."/>
            <person name="Arachchi H.M."/>
            <person name="Berlin A.M."/>
            <person name="Chapman S.B."/>
            <person name="Dewar J."/>
            <person name="Goldberg J."/>
            <person name="Griggs A."/>
            <person name="Gujja S."/>
            <person name="Hansen M."/>
            <person name="Howarth C."/>
            <person name="Imamovic A."/>
            <person name="Larimer J."/>
            <person name="McCowan C."/>
            <person name="Murphy C."/>
            <person name="Neiman D."/>
            <person name="Pearson M."/>
            <person name="Priest M."/>
            <person name="Roberts A."/>
            <person name="Saif S."/>
            <person name="Shea T."/>
            <person name="Sisk P."/>
            <person name="Sykes S."/>
            <person name="Wortman J."/>
            <person name="Nusbaum C."/>
            <person name="Birren B."/>
        </authorList>
    </citation>
    <scope>NUCLEOTIDE SEQUENCE [LARGE SCALE GENOMIC DNA]</scope>
    <source>
        <strain evidence="10 11">CIP 81.8</strain>
    </source>
</reference>
<evidence type="ECO:0000256" key="1">
    <source>
        <dbReference type="ARBA" id="ARBA00004571"/>
    </source>
</evidence>
<dbReference type="Pfam" id="PF04575">
    <property type="entry name" value="SlipAM"/>
    <property type="match status" value="1"/>
</dbReference>
<dbReference type="InterPro" id="IPR007655">
    <property type="entry name" value="Slam_C"/>
</dbReference>
<evidence type="ECO:0000256" key="2">
    <source>
        <dbReference type="ARBA" id="ARBA00022452"/>
    </source>
</evidence>
<evidence type="ECO:0000313" key="11">
    <source>
        <dbReference type="Proteomes" id="UP000013024"/>
    </source>
</evidence>
<evidence type="ECO:0000256" key="7">
    <source>
        <dbReference type="ARBA" id="ARBA00023609"/>
    </source>
</evidence>
<evidence type="ECO:0000256" key="5">
    <source>
        <dbReference type="ARBA" id="ARBA00023136"/>
    </source>
</evidence>
<dbReference type="Proteomes" id="UP000013024">
    <property type="component" value="Unassembled WGS sequence"/>
</dbReference>
<keyword evidence="11" id="KW-1185">Reference proteome</keyword>
<comment type="similarity">
    <text evidence="7">Belongs to the Slam family.</text>
</comment>
<gene>
    <name evidence="10" type="ORF">F936_02991</name>
</gene>
<keyword evidence="5" id="KW-0472">Membrane</keyword>
<evidence type="ECO:0008006" key="12">
    <source>
        <dbReference type="Google" id="ProtNLM"/>
    </source>
</evidence>
<dbReference type="SUPFAM" id="SSF48452">
    <property type="entry name" value="TPR-like"/>
    <property type="match status" value="1"/>
</dbReference>
<dbReference type="EMBL" id="APQI01000004">
    <property type="protein sequence ID" value="ENV99903.1"/>
    <property type="molecule type" value="Genomic_DNA"/>
</dbReference>
<accession>A0ABN0K8R1</accession>
<evidence type="ECO:0000256" key="6">
    <source>
        <dbReference type="ARBA" id="ARBA00023237"/>
    </source>
</evidence>
<feature type="domain" description="Surface lipoprotein assembly modifier N-terminal TPR repeats region" evidence="9">
    <location>
        <begin position="89"/>
        <end position="189"/>
    </location>
</feature>
<evidence type="ECO:0000256" key="3">
    <source>
        <dbReference type="ARBA" id="ARBA00022692"/>
    </source>
</evidence>
<dbReference type="InterPro" id="IPR011990">
    <property type="entry name" value="TPR-like_helical_dom_sf"/>
</dbReference>
<keyword evidence="4" id="KW-0732">Signal</keyword>
<dbReference type="Gene3D" id="1.25.40.10">
    <property type="entry name" value="Tetratricopeptide repeat domain"/>
    <property type="match status" value="1"/>
</dbReference>
<evidence type="ECO:0000313" key="10">
    <source>
        <dbReference type="EMBL" id="ENV99903.1"/>
    </source>
</evidence>
<evidence type="ECO:0000259" key="8">
    <source>
        <dbReference type="Pfam" id="PF04575"/>
    </source>
</evidence>
<dbReference type="Pfam" id="PF24575">
    <property type="entry name" value="TPR_Slam"/>
    <property type="match status" value="1"/>
</dbReference>
<evidence type="ECO:0000259" key="9">
    <source>
        <dbReference type="Pfam" id="PF24575"/>
    </source>
</evidence>
<sequence length="523" mass="60554">MNAKGIYTRRFLLFFWAFAWLLQVYCFMKRTLLCCLTVLSCPFLYADEDTQLRLNQSLDQTLLQEQRQFHEQGTIRSTEQLPKLQINGQEYSVEQNPNDLAKALYLAVMQKQWLKATVYLEHYKKYVGYDRALTDFAEGAVARSQGQLKLAEQKFQSSLKQQPHNLICELELARVLFEQQKNKEAARLFISIQDQLKQSDPAVIPSGVLTTVNTFVQALKKRDSWQGSVSAGYTYVSNLNSASKQTKTLMFYQTDKNGNVTGGQQITSKKQKAESATGLDYEASLIKRYAIKGHHGVALRALAFGQSYNDHAAFNESSININAGYSYFDLKNQIGVSPLFEHKRYDNDGLYSAWGARAEWMHFISADKAFKLEAERKDLNYQKYKSFGGIENSAFATFWKIFPDQWTVFGGLDVVDHSAQEKYVAAYEQQGVRLGLTKNWSASFNTTLLSSYRWRQFDKYAVGYLARRHDFEQNYTFVVQMPRFEFYGMTPNLTYRYNHNKSNVDWLYSYDKHNISLKLEHRF</sequence>
<comment type="caution">
    <text evidence="10">The sequence shown here is derived from an EMBL/GenBank/DDBJ whole genome shotgun (WGS) entry which is preliminary data.</text>
</comment>
<dbReference type="InterPro" id="IPR057556">
    <property type="entry name" value="TPR_Slam"/>
</dbReference>
<protein>
    <recommendedName>
        <fullName evidence="12">DUF560 domain-containing protein</fullName>
    </recommendedName>
</protein>